<evidence type="ECO:0000313" key="2">
    <source>
        <dbReference type="EMBL" id="SCB93630.1"/>
    </source>
</evidence>
<name>A0A1C4AGA2_9BACT</name>
<evidence type="ECO:0000313" key="3">
    <source>
        <dbReference type="Proteomes" id="UP000242818"/>
    </source>
</evidence>
<feature type="region of interest" description="Disordered" evidence="1">
    <location>
        <begin position="17"/>
        <end position="36"/>
    </location>
</feature>
<protein>
    <submittedName>
        <fullName evidence="2">Uncharacterized protein</fullName>
    </submittedName>
</protein>
<keyword evidence="3" id="KW-1185">Reference proteome</keyword>
<feature type="compositionally biased region" description="Basic and acidic residues" evidence="1">
    <location>
        <begin position="26"/>
        <end position="36"/>
    </location>
</feature>
<dbReference type="EMBL" id="FMAR01000002">
    <property type="protein sequence ID" value="SCB93630.1"/>
    <property type="molecule type" value="Genomic_DNA"/>
</dbReference>
<proteinExistence type="predicted"/>
<dbReference type="Proteomes" id="UP000242818">
    <property type="component" value="Unassembled WGS sequence"/>
</dbReference>
<sequence>MSNIKKYNVFFRGHETNEKSGLQQHKLHEGRALGKI</sequence>
<reference evidence="2 3" key="1">
    <citation type="submission" date="2016-08" db="EMBL/GenBank/DDBJ databases">
        <authorList>
            <person name="Seilhamer J.J."/>
        </authorList>
    </citation>
    <scope>NUCLEOTIDE SEQUENCE [LARGE SCALE GENOMIC DNA]</scope>
    <source>
        <strain evidence="2 3">A37T2</strain>
    </source>
</reference>
<dbReference type="STRING" id="1335309.GA0116948_102119"/>
<evidence type="ECO:0000256" key="1">
    <source>
        <dbReference type="SAM" id="MobiDB-lite"/>
    </source>
</evidence>
<dbReference type="AlphaFoldDB" id="A0A1C4AGA2"/>
<organism evidence="2 3">
    <name type="scientific">Chitinophaga costaii</name>
    <dbReference type="NCBI Taxonomy" id="1335309"/>
    <lineage>
        <taxon>Bacteria</taxon>
        <taxon>Pseudomonadati</taxon>
        <taxon>Bacteroidota</taxon>
        <taxon>Chitinophagia</taxon>
        <taxon>Chitinophagales</taxon>
        <taxon>Chitinophagaceae</taxon>
        <taxon>Chitinophaga</taxon>
    </lineage>
</organism>
<accession>A0A1C4AGA2</accession>
<gene>
    <name evidence="2" type="ORF">GA0116948_102119</name>
</gene>